<feature type="region of interest" description="Disordered" evidence="2">
    <location>
        <begin position="1"/>
        <end position="34"/>
    </location>
</feature>
<dbReference type="EMBL" id="LVLJ01004126">
    <property type="protein sequence ID" value="OAE18212.1"/>
    <property type="molecule type" value="Genomic_DNA"/>
</dbReference>
<accession>A0A176VCW7</accession>
<evidence type="ECO:0000313" key="4">
    <source>
        <dbReference type="Proteomes" id="UP000077202"/>
    </source>
</evidence>
<protein>
    <submittedName>
        <fullName evidence="3">Uncharacterized protein</fullName>
    </submittedName>
</protein>
<dbReference type="Proteomes" id="UP000077202">
    <property type="component" value="Unassembled WGS sequence"/>
</dbReference>
<name>A0A176VCW7_MARPO</name>
<evidence type="ECO:0000256" key="2">
    <source>
        <dbReference type="SAM" id="MobiDB-lite"/>
    </source>
</evidence>
<evidence type="ECO:0000313" key="3">
    <source>
        <dbReference type="EMBL" id="OAE18212.1"/>
    </source>
</evidence>
<sequence length="142" mass="16375">MRSPTALDILAGRKDDGDEWGSDEEEEQSVKGTPTTALCEQVVPLLRYLDRKVAKYADPRYPVSYVELVRMRTRIKVRISKLLASLNEDIKDLRLKNEALRGHLAIVRKLQKAVNKTRDEKFEEAKKEFAKEQVKLAYELNS</sequence>
<proteinExistence type="predicted"/>
<organism evidence="3 4">
    <name type="scientific">Marchantia polymorpha subsp. ruderalis</name>
    <dbReference type="NCBI Taxonomy" id="1480154"/>
    <lineage>
        <taxon>Eukaryota</taxon>
        <taxon>Viridiplantae</taxon>
        <taxon>Streptophyta</taxon>
        <taxon>Embryophyta</taxon>
        <taxon>Marchantiophyta</taxon>
        <taxon>Marchantiopsida</taxon>
        <taxon>Marchantiidae</taxon>
        <taxon>Marchantiales</taxon>
        <taxon>Marchantiaceae</taxon>
        <taxon>Marchantia</taxon>
    </lineage>
</organism>
<evidence type="ECO:0000256" key="1">
    <source>
        <dbReference type="SAM" id="Coils"/>
    </source>
</evidence>
<gene>
    <name evidence="3" type="ORF">AXG93_3354s1000</name>
</gene>
<dbReference type="AlphaFoldDB" id="A0A176VCW7"/>
<comment type="caution">
    <text evidence="3">The sequence shown here is derived from an EMBL/GenBank/DDBJ whole genome shotgun (WGS) entry which is preliminary data.</text>
</comment>
<reference evidence="3" key="1">
    <citation type="submission" date="2016-03" db="EMBL/GenBank/DDBJ databases">
        <title>Mechanisms controlling the formation of the plant cell surface in tip-growing cells are functionally conserved among land plants.</title>
        <authorList>
            <person name="Honkanen S."/>
            <person name="Jones V.A."/>
            <person name="Morieri G."/>
            <person name="Champion C."/>
            <person name="Hetherington A.J."/>
            <person name="Kelly S."/>
            <person name="Saint-Marcoux D."/>
            <person name="Proust H."/>
            <person name="Prescott H."/>
            <person name="Dolan L."/>
        </authorList>
    </citation>
    <scope>NUCLEOTIDE SEQUENCE [LARGE SCALE GENOMIC DNA]</scope>
    <source>
        <tissue evidence="3">Whole gametophyte</tissue>
    </source>
</reference>
<feature type="coiled-coil region" evidence="1">
    <location>
        <begin position="76"/>
        <end position="103"/>
    </location>
</feature>
<feature type="compositionally biased region" description="Acidic residues" evidence="2">
    <location>
        <begin position="17"/>
        <end position="27"/>
    </location>
</feature>
<keyword evidence="4" id="KW-1185">Reference proteome</keyword>
<keyword evidence="1" id="KW-0175">Coiled coil</keyword>